<evidence type="ECO:0000313" key="9">
    <source>
        <dbReference type="EMBL" id="SDF43526.1"/>
    </source>
</evidence>
<reference evidence="9 10" key="1">
    <citation type="submission" date="2016-10" db="EMBL/GenBank/DDBJ databases">
        <authorList>
            <person name="Varghese N."/>
            <person name="Submissions S."/>
        </authorList>
    </citation>
    <scope>NUCLEOTIDE SEQUENCE [LARGE SCALE GENOMIC DNA]</scope>
    <source>
        <strain evidence="9 10">DSM 18839</strain>
    </source>
</reference>
<evidence type="ECO:0000256" key="6">
    <source>
        <dbReference type="ARBA" id="ARBA00048348"/>
    </source>
</evidence>
<dbReference type="InterPro" id="IPR006311">
    <property type="entry name" value="TAT_signal"/>
</dbReference>
<evidence type="ECO:0000256" key="3">
    <source>
        <dbReference type="ARBA" id="ARBA00022723"/>
    </source>
</evidence>
<dbReference type="Pfam" id="PF00194">
    <property type="entry name" value="Carb_anhydrase"/>
    <property type="match status" value="1"/>
</dbReference>
<dbReference type="CDD" id="cd03124">
    <property type="entry name" value="alpha_CA_prokaryotic_like"/>
    <property type="match status" value="1"/>
</dbReference>
<feature type="signal peptide" evidence="7">
    <location>
        <begin position="1"/>
        <end position="32"/>
    </location>
</feature>
<dbReference type="SUPFAM" id="SSF51069">
    <property type="entry name" value="Carbonic anhydrase"/>
    <property type="match status" value="1"/>
</dbReference>
<dbReference type="PANTHER" id="PTHR18952">
    <property type="entry name" value="CARBONIC ANHYDRASE"/>
    <property type="match status" value="1"/>
</dbReference>
<comment type="caution">
    <text evidence="9">The sequence shown here is derived from an EMBL/GenBank/DDBJ whole genome shotgun (WGS) entry which is preliminary data.</text>
</comment>
<dbReference type="AlphaFoldDB" id="A0A8G2BFV5"/>
<proteinExistence type="inferred from homology"/>
<dbReference type="PROSITE" id="PS51257">
    <property type="entry name" value="PROKAR_LIPOPROTEIN"/>
    <property type="match status" value="1"/>
</dbReference>
<evidence type="ECO:0000256" key="4">
    <source>
        <dbReference type="ARBA" id="ARBA00022833"/>
    </source>
</evidence>
<evidence type="ECO:0000256" key="7">
    <source>
        <dbReference type="SAM" id="SignalP"/>
    </source>
</evidence>
<evidence type="ECO:0000256" key="1">
    <source>
        <dbReference type="ARBA" id="ARBA00010718"/>
    </source>
</evidence>
<sequence>MKTFDRRTVLRSTAIAAIGCACCGSLSATANASGGSGWSYEGATGPAEWGSIGNDYAACSQGSAQSPIDLASPIPAEFRPAALRWQDATDGQVINNGHTIQVNVPNGSAVKLDGTTFELVQFHFHHPSEHLIDGKALAMEAHFVHRSADGALAVLGVLIGEGTESAALAPIWSAMPQDKAEGAVVPVALKDFVPVDRAQFRYAGSLTTPPCSEIVNWVAFKTPIQASREQIAAFATLFPMNARPVQPLNRRFLLLGG</sequence>
<dbReference type="InterPro" id="IPR041891">
    <property type="entry name" value="Alpha_CA_prokaryot-like"/>
</dbReference>
<dbReference type="PROSITE" id="PS51144">
    <property type="entry name" value="ALPHA_CA_2"/>
    <property type="match status" value="1"/>
</dbReference>
<dbReference type="Gene3D" id="3.10.200.10">
    <property type="entry name" value="Alpha carbonic anhydrase"/>
    <property type="match status" value="1"/>
</dbReference>
<dbReference type="SMART" id="SM01057">
    <property type="entry name" value="Carb_anhydrase"/>
    <property type="match status" value="1"/>
</dbReference>
<protein>
    <recommendedName>
        <fullName evidence="2">carbonic anhydrase</fullName>
        <ecNumber evidence="2">4.2.1.1</ecNumber>
    </recommendedName>
</protein>
<evidence type="ECO:0000256" key="2">
    <source>
        <dbReference type="ARBA" id="ARBA00012925"/>
    </source>
</evidence>
<dbReference type="InterPro" id="IPR036398">
    <property type="entry name" value="CA_dom_sf"/>
</dbReference>
<feature type="domain" description="Alpha-carbonic anhydrase" evidence="8">
    <location>
        <begin position="36"/>
        <end position="257"/>
    </location>
</feature>
<organism evidence="9 10">
    <name type="scientific">Thalassobaculum litoreum DSM 18839</name>
    <dbReference type="NCBI Taxonomy" id="1123362"/>
    <lineage>
        <taxon>Bacteria</taxon>
        <taxon>Pseudomonadati</taxon>
        <taxon>Pseudomonadota</taxon>
        <taxon>Alphaproteobacteria</taxon>
        <taxon>Rhodospirillales</taxon>
        <taxon>Thalassobaculaceae</taxon>
        <taxon>Thalassobaculum</taxon>
    </lineage>
</organism>
<feature type="chain" id="PRO_5034525898" description="carbonic anhydrase" evidence="7">
    <location>
        <begin position="33"/>
        <end position="257"/>
    </location>
</feature>
<dbReference type="OrthoDB" id="5327615at2"/>
<dbReference type="InterPro" id="IPR001148">
    <property type="entry name" value="CA_dom"/>
</dbReference>
<keyword evidence="10" id="KW-1185">Reference proteome</keyword>
<gene>
    <name evidence="9" type="ORF">SAMN05660686_01337</name>
</gene>
<accession>A0A8G2BFV5</accession>
<evidence type="ECO:0000259" key="8">
    <source>
        <dbReference type="PROSITE" id="PS51144"/>
    </source>
</evidence>
<dbReference type="PROSITE" id="PS51318">
    <property type="entry name" value="TAT"/>
    <property type="match status" value="1"/>
</dbReference>
<dbReference type="RefSeq" id="WP_093149076.1">
    <property type="nucleotide sequence ID" value="NZ_FNBW01000003.1"/>
</dbReference>
<keyword evidence="7" id="KW-0732">Signal</keyword>
<evidence type="ECO:0000256" key="5">
    <source>
        <dbReference type="ARBA" id="ARBA00023239"/>
    </source>
</evidence>
<keyword evidence="4" id="KW-0862">Zinc</keyword>
<dbReference type="GO" id="GO:0008270">
    <property type="term" value="F:zinc ion binding"/>
    <property type="evidence" value="ECO:0007669"/>
    <property type="project" value="InterPro"/>
</dbReference>
<comment type="catalytic activity">
    <reaction evidence="6">
        <text>hydrogencarbonate + H(+) = CO2 + H2O</text>
        <dbReference type="Rhea" id="RHEA:10748"/>
        <dbReference type="ChEBI" id="CHEBI:15377"/>
        <dbReference type="ChEBI" id="CHEBI:15378"/>
        <dbReference type="ChEBI" id="CHEBI:16526"/>
        <dbReference type="ChEBI" id="CHEBI:17544"/>
        <dbReference type="EC" id="4.2.1.1"/>
    </reaction>
</comment>
<dbReference type="GO" id="GO:0004089">
    <property type="term" value="F:carbonate dehydratase activity"/>
    <property type="evidence" value="ECO:0007669"/>
    <property type="project" value="UniProtKB-EC"/>
</dbReference>
<dbReference type="EC" id="4.2.1.1" evidence="2"/>
<evidence type="ECO:0000313" key="10">
    <source>
        <dbReference type="Proteomes" id="UP000198615"/>
    </source>
</evidence>
<keyword evidence="5" id="KW-0456">Lyase</keyword>
<dbReference type="Proteomes" id="UP000198615">
    <property type="component" value="Unassembled WGS sequence"/>
</dbReference>
<name>A0A8G2BFV5_9PROT</name>
<keyword evidence="3" id="KW-0479">Metal-binding</keyword>
<comment type="similarity">
    <text evidence="1">Belongs to the alpha-carbonic anhydrase family.</text>
</comment>
<dbReference type="EMBL" id="FNBW01000003">
    <property type="protein sequence ID" value="SDF43526.1"/>
    <property type="molecule type" value="Genomic_DNA"/>
</dbReference>
<dbReference type="InterPro" id="IPR023561">
    <property type="entry name" value="Carbonic_anhydrase_a-class"/>
</dbReference>
<dbReference type="PANTHER" id="PTHR18952:SF265">
    <property type="entry name" value="CARBONIC ANHYDRASE"/>
    <property type="match status" value="1"/>
</dbReference>